<dbReference type="GO" id="GO:0051537">
    <property type="term" value="F:2 iron, 2 sulfur cluster binding"/>
    <property type="evidence" value="ECO:0007669"/>
    <property type="project" value="UniProtKB-KW"/>
</dbReference>
<evidence type="ECO:0000256" key="5">
    <source>
        <dbReference type="ARBA" id="ARBA00022714"/>
    </source>
</evidence>
<comment type="caution">
    <text evidence="20">The sequence shown here is derived from an EMBL/GenBank/DDBJ whole genome shotgun (WGS) entry which is preliminary data.</text>
</comment>
<evidence type="ECO:0000256" key="11">
    <source>
        <dbReference type="ARBA" id="ARBA00023136"/>
    </source>
</evidence>
<evidence type="ECO:0000256" key="12">
    <source>
        <dbReference type="ARBA" id="ARBA00025712"/>
    </source>
</evidence>
<dbReference type="OMA" id="NGWIPVM"/>
<reference evidence="20" key="1">
    <citation type="journal article" date="2020" name="Cell">
        <title>Large-Scale Comparative Analyses of Tick Genomes Elucidate Their Genetic Diversity and Vector Capacities.</title>
        <authorList>
            <consortium name="Tick Genome and Microbiome Consortium (TIGMIC)"/>
            <person name="Jia N."/>
            <person name="Wang J."/>
            <person name="Shi W."/>
            <person name="Du L."/>
            <person name="Sun Y."/>
            <person name="Zhan W."/>
            <person name="Jiang J.F."/>
            <person name="Wang Q."/>
            <person name="Zhang B."/>
            <person name="Ji P."/>
            <person name="Bell-Sakyi L."/>
            <person name="Cui X.M."/>
            <person name="Yuan T.T."/>
            <person name="Jiang B.G."/>
            <person name="Yang W.F."/>
            <person name="Lam T.T."/>
            <person name="Chang Q.C."/>
            <person name="Ding S.J."/>
            <person name="Wang X.J."/>
            <person name="Zhu J.G."/>
            <person name="Ruan X.D."/>
            <person name="Zhao L."/>
            <person name="Wei J.T."/>
            <person name="Ye R.Z."/>
            <person name="Que T.C."/>
            <person name="Du C.H."/>
            <person name="Zhou Y.H."/>
            <person name="Cheng J.X."/>
            <person name="Dai P.F."/>
            <person name="Guo W.B."/>
            <person name="Han X.H."/>
            <person name="Huang E.J."/>
            <person name="Li L.F."/>
            <person name="Wei W."/>
            <person name="Gao Y.C."/>
            <person name="Liu J.Z."/>
            <person name="Shao H.Z."/>
            <person name="Wang X."/>
            <person name="Wang C.C."/>
            <person name="Yang T.C."/>
            <person name="Huo Q.B."/>
            <person name="Li W."/>
            <person name="Chen H.Y."/>
            <person name="Chen S.E."/>
            <person name="Zhou L.G."/>
            <person name="Ni X.B."/>
            <person name="Tian J.H."/>
            <person name="Sheng Y."/>
            <person name="Liu T."/>
            <person name="Pan Y.S."/>
            <person name="Xia L.Y."/>
            <person name="Li J."/>
            <person name="Zhao F."/>
            <person name="Cao W.C."/>
        </authorList>
    </citation>
    <scope>NUCLEOTIDE SEQUENCE</scope>
    <source>
        <strain evidence="20">Rsan-2018</strain>
    </source>
</reference>
<evidence type="ECO:0000256" key="18">
    <source>
        <dbReference type="SAM" id="Phobius"/>
    </source>
</evidence>
<comment type="catalytic activity">
    <reaction evidence="15">
        <text>cholesterol + NADH + O2 + H(+) = 7-dehydrocholesterol + NAD(+) + 2 H2O</text>
        <dbReference type="Rhea" id="RHEA:51644"/>
        <dbReference type="ChEBI" id="CHEBI:15377"/>
        <dbReference type="ChEBI" id="CHEBI:15378"/>
        <dbReference type="ChEBI" id="CHEBI:15379"/>
        <dbReference type="ChEBI" id="CHEBI:16113"/>
        <dbReference type="ChEBI" id="CHEBI:17759"/>
        <dbReference type="ChEBI" id="CHEBI:57540"/>
        <dbReference type="ChEBI" id="CHEBI:57945"/>
        <dbReference type="EC" id="1.14.19.21"/>
    </reaction>
    <physiologicalReaction direction="left-to-right" evidence="15">
        <dbReference type="Rhea" id="RHEA:51645"/>
    </physiologicalReaction>
</comment>
<dbReference type="PANTHER" id="PTHR21266:SF32">
    <property type="entry name" value="CHOLESTEROL 7-DESATURASE NVD"/>
    <property type="match status" value="1"/>
</dbReference>
<keyword evidence="6" id="KW-0479">Metal-binding</keyword>
<dbReference type="SUPFAM" id="SSF50022">
    <property type="entry name" value="ISP domain"/>
    <property type="match status" value="1"/>
</dbReference>
<keyword evidence="9" id="KW-0408">Iron</keyword>
<evidence type="ECO:0000256" key="9">
    <source>
        <dbReference type="ARBA" id="ARBA00023004"/>
    </source>
</evidence>
<reference evidence="20" key="2">
    <citation type="submission" date="2021-09" db="EMBL/GenBank/DDBJ databases">
        <authorList>
            <person name="Jia N."/>
            <person name="Wang J."/>
            <person name="Shi W."/>
            <person name="Du L."/>
            <person name="Sun Y."/>
            <person name="Zhan W."/>
            <person name="Jiang J."/>
            <person name="Wang Q."/>
            <person name="Zhang B."/>
            <person name="Ji P."/>
            <person name="Sakyi L.B."/>
            <person name="Cui X."/>
            <person name="Yuan T."/>
            <person name="Jiang B."/>
            <person name="Yang W."/>
            <person name="Lam T.T.-Y."/>
            <person name="Chang Q."/>
            <person name="Ding S."/>
            <person name="Wang X."/>
            <person name="Zhu J."/>
            <person name="Ruan X."/>
            <person name="Zhao L."/>
            <person name="Wei J."/>
            <person name="Que T."/>
            <person name="Du C."/>
            <person name="Cheng J."/>
            <person name="Dai P."/>
            <person name="Han X."/>
            <person name="Huang E."/>
            <person name="Gao Y."/>
            <person name="Liu J."/>
            <person name="Shao H."/>
            <person name="Ye R."/>
            <person name="Li L."/>
            <person name="Wei W."/>
            <person name="Wang X."/>
            <person name="Wang C."/>
            <person name="Huo Q."/>
            <person name="Li W."/>
            <person name="Guo W."/>
            <person name="Chen H."/>
            <person name="Chen S."/>
            <person name="Zhou L."/>
            <person name="Zhou L."/>
            <person name="Ni X."/>
            <person name="Tian J."/>
            <person name="Zhou Y."/>
            <person name="Sheng Y."/>
            <person name="Liu T."/>
            <person name="Pan Y."/>
            <person name="Xia L."/>
            <person name="Li J."/>
            <person name="Zhao F."/>
            <person name="Cao W."/>
        </authorList>
    </citation>
    <scope>NUCLEOTIDE SEQUENCE</scope>
    <source>
        <strain evidence="20">Rsan-2018</strain>
        <tissue evidence="20">Larvae</tissue>
    </source>
</reference>
<evidence type="ECO:0000256" key="4">
    <source>
        <dbReference type="ARBA" id="ARBA00022692"/>
    </source>
</evidence>
<dbReference type="VEuPathDB" id="VectorBase:RSAN_039074"/>
<evidence type="ECO:0000256" key="14">
    <source>
        <dbReference type="ARBA" id="ARBA00026095"/>
    </source>
</evidence>
<evidence type="ECO:0000256" key="6">
    <source>
        <dbReference type="ARBA" id="ARBA00022723"/>
    </source>
</evidence>
<evidence type="ECO:0000256" key="16">
    <source>
        <dbReference type="ARBA" id="ARBA00049548"/>
    </source>
</evidence>
<dbReference type="InterPro" id="IPR017941">
    <property type="entry name" value="Rieske_2Fe-2S"/>
</dbReference>
<feature type="transmembrane region" description="Helical" evidence="18">
    <location>
        <begin position="12"/>
        <end position="43"/>
    </location>
</feature>
<dbReference type="GO" id="GO:0170056">
    <property type="term" value="F:cholesterol 7-desaturase [NAD(P)H] activity"/>
    <property type="evidence" value="ECO:0007669"/>
    <property type="project" value="UniProtKB-EC"/>
</dbReference>
<dbReference type="Pfam" id="PF19298">
    <property type="entry name" value="KshA_C"/>
    <property type="match status" value="1"/>
</dbReference>
<dbReference type="OrthoDB" id="6428779at2759"/>
<comment type="pathway">
    <text evidence="3">Hormone biosynthesis.</text>
</comment>
<dbReference type="GO" id="GO:0005737">
    <property type="term" value="C:cytoplasm"/>
    <property type="evidence" value="ECO:0007669"/>
    <property type="project" value="TreeGrafter"/>
</dbReference>
<comment type="cofactor">
    <cofactor evidence="1">
        <name>Fe cation</name>
        <dbReference type="ChEBI" id="CHEBI:24875"/>
    </cofactor>
</comment>
<dbReference type="InterPro" id="IPR045605">
    <property type="entry name" value="KshA-like_C"/>
</dbReference>
<accession>A0A9D4TAE0</accession>
<dbReference type="EMBL" id="JABSTV010001245">
    <property type="protein sequence ID" value="KAH7983821.1"/>
    <property type="molecule type" value="Genomic_DNA"/>
</dbReference>
<evidence type="ECO:0000256" key="8">
    <source>
        <dbReference type="ARBA" id="ARBA00023002"/>
    </source>
</evidence>
<comment type="catalytic activity">
    <reaction evidence="16">
        <text>cholesterol + NADPH + O2 + H(+) = 7-dehydrocholesterol + NADP(+) + 2 H2O</text>
        <dbReference type="Rhea" id="RHEA:45024"/>
        <dbReference type="ChEBI" id="CHEBI:15377"/>
        <dbReference type="ChEBI" id="CHEBI:15378"/>
        <dbReference type="ChEBI" id="CHEBI:15379"/>
        <dbReference type="ChEBI" id="CHEBI:16113"/>
        <dbReference type="ChEBI" id="CHEBI:17759"/>
        <dbReference type="ChEBI" id="CHEBI:57783"/>
        <dbReference type="ChEBI" id="CHEBI:58349"/>
        <dbReference type="EC" id="1.14.19.21"/>
    </reaction>
    <physiologicalReaction direction="left-to-right" evidence="16">
        <dbReference type="Rhea" id="RHEA:45025"/>
    </physiologicalReaction>
</comment>
<evidence type="ECO:0000259" key="19">
    <source>
        <dbReference type="PROSITE" id="PS51296"/>
    </source>
</evidence>
<evidence type="ECO:0000256" key="2">
    <source>
        <dbReference type="ARBA" id="ARBA00004370"/>
    </source>
</evidence>
<comment type="subcellular location">
    <subcellularLocation>
        <location evidence="2">Membrane</location>
    </subcellularLocation>
</comment>
<evidence type="ECO:0000256" key="3">
    <source>
        <dbReference type="ARBA" id="ARBA00004972"/>
    </source>
</evidence>
<evidence type="ECO:0000256" key="17">
    <source>
        <dbReference type="SAM" id="MobiDB-lite"/>
    </source>
</evidence>
<evidence type="ECO:0000313" key="20">
    <source>
        <dbReference type="EMBL" id="KAH7983821.1"/>
    </source>
</evidence>
<dbReference type="Gene3D" id="2.102.10.10">
    <property type="entry name" value="Rieske [2Fe-2S] iron-sulphur domain"/>
    <property type="match status" value="1"/>
</dbReference>
<feature type="domain" description="Rieske" evidence="19">
    <location>
        <begin position="107"/>
        <end position="204"/>
    </location>
</feature>
<evidence type="ECO:0000256" key="15">
    <source>
        <dbReference type="ARBA" id="ARBA00047853"/>
    </source>
</evidence>
<gene>
    <name evidence="20" type="ORF">HPB52_014596</name>
</gene>
<sequence>MDDYRSSVLAPWAYAGILSTNGSLVALAIVCALLTIIVSALLFNRRPRRSPAEEVDERLRRRRYPKPTPPPFPNGWIPVMDSTELAVGQVKRLDVFGKQLSCHTPPPLPFLRASYNPSFPGKTLSPFVPKDGVAHVLDAYCPHLGAHLGVMGRVVDDCIECPFHGWKFQGDTGVCTHVPYASKVPDFVKIKKWTTDEILGLLFIWYHAESQPPSWYIGDVPEVASIDCSGSLRWRGENHISCHIQELAENAADVAHFDFLHGPSFLATGEHFFEQAEKTVCGSLLRHNWQTNWEPRDHTAQVNVVCRTSSPLRWISRVNEYSFTVTQIGPALVVTTMRTAFGNISYVLSLTPMKPFHVRAVHRYFPNSRMPRIVFWVIIWASKGMFARDIFVWNHKSYMKSPALVKEDRTILAFRKWFAQFYSPNSPSWRDVRDKTLQW</sequence>
<evidence type="ECO:0000256" key="1">
    <source>
        <dbReference type="ARBA" id="ARBA00001962"/>
    </source>
</evidence>
<feature type="region of interest" description="Disordered" evidence="17">
    <location>
        <begin position="52"/>
        <end position="74"/>
    </location>
</feature>
<dbReference type="InterPro" id="IPR050584">
    <property type="entry name" value="Cholesterol_7-desaturase"/>
</dbReference>
<dbReference type="PANTHER" id="PTHR21266">
    <property type="entry name" value="IRON-SULFUR DOMAIN CONTAINING PROTEIN"/>
    <property type="match status" value="1"/>
</dbReference>
<keyword evidence="8" id="KW-0560">Oxidoreductase</keyword>
<dbReference type="Gene3D" id="3.90.380.10">
    <property type="entry name" value="Naphthalene 1,2-dioxygenase Alpha Subunit, Chain A, domain 1"/>
    <property type="match status" value="1"/>
</dbReference>
<evidence type="ECO:0000313" key="21">
    <source>
        <dbReference type="Proteomes" id="UP000821837"/>
    </source>
</evidence>
<dbReference type="PROSITE" id="PS51296">
    <property type="entry name" value="RIESKE"/>
    <property type="match status" value="1"/>
</dbReference>
<dbReference type="GO" id="GO:0008203">
    <property type="term" value="P:cholesterol metabolic process"/>
    <property type="evidence" value="ECO:0007669"/>
    <property type="project" value="InterPro"/>
</dbReference>
<keyword evidence="10" id="KW-0411">Iron-sulfur</keyword>
<evidence type="ECO:0000256" key="13">
    <source>
        <dbReference type="ARBA" id="ARBA00025729"/>
    </source>
</evidence>
<keyword evidence="4 18" id="KW-0812">Transmembrane</keyword>
<dbReference type="GO" id="GO:0016020">
    <property type="term" value="C:membrane"/>
    <property type="evidence" value="ECO:0007669"/>
    <property type="project" value="UniProtKB-SubCell"/>
</dbReference>
<dbReference type="SUPFAM" id="SSF55961">
    <property type="entry name" value="Bet v1-like"/>
    <property type="match status" value="1"/>
</dbReference>
<dbReference type="InterPro" id="IPR036922">
    <property type="entry name" value="Rieske_2Fe-2S_sf"/>
</dbReference>
<keyword evidence="11 18" id="KW-0472">Membrane</keyword>
<dbReference type="GO" id="GO:0046872">
    <property type="term" value="F:metal ion binding"/>
    <property type="evidence" value="ECO:0007669"/>
    <property type="project" value="UniProtKB-KW"/>
</dbReference>
<dbReference type="Pfam" id="PF00355">
    <property type="entry name" value="Rieske"/>
    <property type="match status" value="1"/>
</dbReference>
<comment type="pathway">
    <text evidence="12">Steroid hormone biosynthesis; dafachronic acid biosynthesis.</text>
</comment>
<proteinExistence type="inferred from homology"/>
<comment type="similarity">
    <text evidence="13">Belongs to the cholesterol 7-desaturase family.</text>
</comment>
<keyword evidence="7 18" id="KW-1133">Transmembrane helix</keyword>
<keyword evidence="5" id="KW-0001">2Fe-2S</keyword>
<evidence type="ECO:0000256" key="7">
    <source>
        <dbReference type="ARBA" id="ARBA00022989"/>
    </source>
</evidence>
<name>A0A9D4TAE0_RHISA</name>
<dbReference type="AlphaFoldDB" id="A0A9D4TAE0"/>
<evidence type="ECO:0000256" key="10">
    <source>
        <dbReference type="ARBA" id="ARBA00023014"/>
    </source>
</evidence>
<dbReference type="EC" id="1.14.19.21" evidence="14"/>
<organism evidence="20 21">
    <name type="scientific">Rhipicephalus sanguineus</name>
    <name type="common">Brown dog tick</name>
    <name type="synonym">Ixodes sanguineus</name>
    <dbReference type="NCBI Taxonomy" id="34632"/>
    <lineage>
        <taxon>Eukaryota</taxon>
        <taxon>Metazoa</taxon>
        <taxon>Ecdysozoa</taxon>
        <taxon>Arthropoda</taxon>
        <taxon>Chelicerata</taxon>
        <taxon>Arachnida</taxon>
        <taxon>Acari</taxon>
        <taxon>Parasitiformes</taxon>
        <taxon>Ixodida</taxon>
        <taxon>Ixodoidea</taxon>
        <taxon>Ixodidae</taxon>
        <taxon>Rhipicephalinae</taxon>
        <taxon>Rhipicephalus</taxon>
        <taxon>Rhipicephalus</taxon>
    </lineage>
</organism>
<dbReference type="Proteomes" id="UP000821837">
    <property type="component" value="Chromosome 1"/>
</dbReference>
<protein>
    <recommendedName>
        <fullName evidence="14">cholesterol 7-desaturase</fullName>
        <ecNumber evidence="14">1.14.19.21</ecNumber>
    </recommendedName>
</protein>
<keyword evidence="21" id="KW-1185">Reference proteome</keyword>